<keyword evidence="2" id="KW-0349">Heme</keyword>
<evidence type="ECO:0000256" key="1">
    <source>
        <dbReference type="ARBA" id="ARBA00010617"/>
    </source>
</evidence>
<dbReference type="InterPro" id="IPR050196">
    <property type="entry name" value="Cytochrome_P450_Monoox"/>
</dbReference>
<dbReference type="InterPro" id="IPR001128">
    <property type="entry name" value="Cyt_P450"/>
</dbReference>
<accession>A0A6J6ESL5</accession>
<keyword evidence="3" id="KW-0479">Metal-binding</keyword>
<evidence type="ECO:0000313" key="7">
    <source>
        <dbReference type="EMBL" id="CAB4578369.1"/>
    </source>
</evidence>
<dbReference type="AlphaFoldDB" id="A0A6J6ESL5"/>
<evidence type="ECO:0000256" key="3">
    <source>
        <dbReference type="ARBA" id="ARBA00022723"/>
    </source>
</evidence>
<dbReference type="SUPFAM" id="SSF48264">
    <property type="entry name" value="Cytochrome P450"/>
    <property type="match status" value="1"/>
</dbReference>
<protein>
    <submittedName>
        <fullName evidence="7">Unannotated protein</fullName>
    </submittedName>
</protein>
<evidence type="ECO:0000256" key="6">
    <source>
        <dbReference type="ARBA" id="ARBA00023033"/>
    </source>
</evidence>
<dbReference type="InterPro" id="IPR017972">
    <property type="entry name" value="Cyt_P450_CS"/>
</dbReference>
<proteinExistence type="inferred from homology"/>
<dbReference type="Pfam" id="PF00067">
    <property type="entry name" value="p450"/>
    <property type="match status" value="1"/>
</dbReference>
<dbReference type="GO" id="GO:0005506">
    <property type="term" value="F:iron ion binding"/>
    <property type="evidence" value="ECO:0007669"/>
    <property type="project" value="InterPro"/>
</dbReference>
<dbReference type="GO" id="GO:0016705">
    <property type="term" value="F:oxidoreductase activity, acting on paired donors, with incorporation or reduction of molecular oxygen"/>
    <property type="evidence" value="ECO:0007669"/>
    <property type="project" value="InterPro"/>
</dbReference>
<dbReference type="PRINTS" id="PR00385">
    <property type="entry name" value="P450"/>
</dbReference>
<gene>
    <name evidence="7" type="ORF">UFOPK1726_00721</name>
</gene>
<evidence type="ECO:0000256" key="4">
    <source>
        <dbReference type="ARBA" id="ARBA00023002"/>
    </source>
</evidence>
<evidence type="ECO:0000256" key="2">
    <source>
        <dbReference type="ARBA" id="ARBA00022617"/>
    </source>
</evidence>
<keyword evidence="4" id="KW-0560">Oxidoreductase</keyword>
<dbReference type="InterPro" id="IPR002401">
    <property type="entry name" value="Cyt_P450_E_grp-I"/>
</dbReference>
<evidence type="ECO:0000256" key="5">
    <source>
        <dbReference type="ARBA" id="ARBA00023004"/>
    </source>
</evidence>
<dbReference type="GO" id="GO:0004497">
    <property type="term" value="F:monooxygenase activity"/>
    <property type="evidence" value="ECO:0007669"/>
    <property type="project" value="UniProtKB-KW"/>
</dbReference>
<sequence>MARPPFMNAAGPEPAQMVRGIAEIRSAAPDFLSDLRDQYGKLLQFPIPKPLTYLVSDPAWVDYVLRTNAKNYGKATIQYRTLALVTGYGLLAADNTAWREQRRMLQPAFHHDVVAGVVQHSVAATSQVLSKLDNSVNTEIDLDHEMMQLALNVVGSALFGSDFQLRAKSVVSATLKGLDVVVSRARTPIFPPKWVPTPLNLKLQRANKTLERAVDQIVTAAEQTPQLNTISQLLVTELSAGNITRSQVRDELVTFIVAGHETVASALSWALHLLSLNQDVQHRLAAEAVEVLGQRDPEFADYAKLKYAKAVFNEAMRLYPPAWVLTRNAIAADEIDGVEIAPGSLIVISPWVVHRDKTAWPDPTKFDPDRFLTEDRIPSGAFIPFGLGNRMCIGRDFAMFEGVIALAMLARKFKFDPVNKILPLPSVTVRPKHGLLLKLSAR</sequence>
<dbReference type="InterPro" id="IPR036396">
    <property type="entry name" value="Cyt_P450_sf"/>
</dbReference>
<name>A0A6J6ESL5_9ZZZZ</name>
<dbReference type="EMBL" id="CAEZTT010000077">
    <property type="protein sequence ID" value="CAB4578369.1"/>
    <property type="molecule type" value="Genomic_DNA"/>
</dbReference>
<dbReference type="PRINTS" id="PR00463">
    <property type="entry name" value="EP450I"/>
</dbReference>
<dbReference type="Gene3D" id="1.10.630.10">
    <property type="entry name" value="Cytochrome P450"/>
    <property type="match status" value="1"/>
</dbReference>
<keyword evidence="5" id="KW-0408">Iron</keyword>
<reference evidence="7" key="1">
    <citation type="submission" date="2020-05" db="EMBL/GenBank/DDBJ databases">
        <authorList>
            <person name="Chiriac C."/>
            <person name="Salcher M."/>
            <person name="Ghai R."/>
            <person name="Kavagutti S V."/>
        </authorList>
    </citation>
    <scope>NUCLEOTIDE SEQUENCE</scope>
</reference>
<dbReference type="GO" id="GO:0020037">
    <property type="term" value="F:heme binding"/>
    <property type="evidence" value="ECO:0007669"/>
    <property type="project" value="InterPro"/>
</dbReference>
<dbReference type="PANTHER" id="PTHR24291:SF50">
    <property type="entry name" value="BIFUNCTIONAL ALBAFLAVENONE MONOOXYGENASE_TERPENE SYNTHASE"/>
    <property type="match status" value="1"/>
</dbReference>
<dbReference type="PANTHER" id="PTHR24291">
    <property type="entry name" value="CYTOCHROME P450 FAMILY 4"/>
    <property type="match status" value="1"/>
</dbReference>
<comment type="similarity">
    <text evidence="1">Belongs to the cytochrome P450 family.</text>
</comment>
<organism evidence="7">
    <name type="scientific">freshwater metagenome</name>
    <dbReference type="NCBI Taxonomy" id="449393"/>
    <lineage>
        <taxon>unclassified sequences</taxon>
        <taxon>metagenomes</taxon>
        <taxon>ecological metagenomes</taxon>
    </lineage>
</organism>
<keyword evidence="6" id="KW-0503">Monooxygenase</keyword>
<dbReference type="PROSITE" id="PS00086">
    <property type="entry name" value="CYTOCHROME_P450"/>
    <property type="match status" value="1"/>
</dbReference>